<gene>
    <name evidence="2" type="ORF">FHQ18_06105</name>
</gene>
<dbReference type="InterPro" id="IPR036890">
    <property type="entry name" value="HATPase_C_sf"/>
</dbReference>
<dbReference type="AlphaFoldDB" id="A0A5A8F2D4"/>
<name>A0A5A8F2D4_9BACT</name>
<dbReference type="Proteomes" id="UP000322876">
    <property type="component" value="Unassembled WGS sequence"/>
</dbReference>
<dbReference type="Pfam" id="PF13581">
    <property type="entry name" value="HATPase_c_2"/>
    <property type="match status" value="1"/>
</dbReference>
<feature type="domain" description="Histidine kinase/HSP90-like ATPase" evidence="1">
    <location>
        <begin position="148"/>
        <end position="272"/>
    </location>
</feature>
<proteinExistence type="predicted"/>
<organism evidence="2 3">
    <name type="scientific">Deferribacter autotrophicus</name>
    <dbReference type="NCBI Taxonomy" id="500465"/>
    <lineage>
        <taxon>Bacteria</taxon>
        <taxon>Pseudomonadati</taxon>
        <taxon>Deferribacterota</taxon>
        <taxon>Deferribacteres</taxon>
        <taxon>Deferribacterales</taxon>
        <taxon>Deferribacteraceae</taxon>
        <taxon>Deferribacter</taxon>
    </lineage>
</organism>
<keyword evidence="3" id="KW-1185">Reference proteome</keyword>
<comment type="caution">
    <text evidence="2">The sequence shown here is derived from an EMBL/GenBank/DDBJ whole genome shotgun (WGS) entry which is preliminary data.</text>
</comment>
<evidence type="ECO:0000313" key="2">
    <source>
        <dbReference type="EMBL" id="KAA0257963.1"/>
    </source>
</evidence>
<dbReference type="Gene3D" id="3.30.565.10">
    <property type="entry name" value="Histidine kinase-like ATPase, C-terminal domain"/>
    <property type="match status" value="1"/>
</dbReference>
<reference evidence="2 3" key="1">
    <citation type="submission" date="2019-06" db="EMBL/GenBank/DDBJ databases">
        <title>Genomic insights into carbon and energy metabolism of Deferribacter autotrophicus revealed new metabolic traits in the phylum Deferribacteres.</title>
        <authorList>
            <person name="Slobodkin A.I."/>
            <person name="Slobodkina G.B."/>
            <person name="Allioux M."/>
            <person name="Alain K."/>
            <person name="Jebbar M."/>
            <person name="Shadrin V."/>
            <person name="Kublanov I.V."/>
            <person name="Toshchakov S.V."/>
            <person name="Bonch-Osmolovskaya E.A."/>
        </authorList>
    </citation>
    <scope>NUCLEOTIDE SEQUENCE [LARGE SCALE GENOMIC DNA]</scope>
    <source>
        <strain evidence="2 3">SL50</strain>
    </source>
</reference>
<keyword evidence="2" id="KW-0067">ATP-binding</keyword>
<keyword evidence="2" id="KW-0547">Nucleotide-binding</keyword>
<sequence length="277" mass="32209">MKKIGVYFNKFKYNKEKIKEFCENECFEFIDIDSIDKLNNADHSWIMIMTDEFDENLSNLKIGVPLVLVGDLTKCGSTTSCYQLSKDFNDVCLRGLVDVIYHGGILETFNIAAKPTFIKKECIIHNDIFNIDKIVYNLTRELIYFFKISDIQKLRIGISEILTNAIEHGNLEISGDKKFEETENGTYLEFLKQRLLDDRFKDRYVSLMMEINSEIFKVVIKDMGQGFDTKSISNQFDDDDLLKLHGRGILIAKMYFDEIVYNEKGNKATLIKRIKEC</sequence>
<dbReference type="GO" id="GO:0005524">
    <property type="term" value="F:ATP binding"/>
    <property type="evidence" value="ECO:0007669"/>
    <property type="project" value="UniProtKB-KW"/>
</dbReference>
<evidence type="ECO:0000259" key="1">
    <source>
        <dbReference type="Pfam" id="PF13581"/>
    </source>
</evidence>
<dbReference type="RefSeq" id="WP_149266284.1">
    <property type="nucleotide sequence ID" value="NZ_VFJB01000005.1"/>
</dbReference>
<protein>
    <submittedName>
        <fullName evidence="2">ATP-binding protein</fullName>
    </submittedName>
</protein>
<dbReference type="InterPro" id="IPR003594">
    <property type="entry name" value="HATPase_dom"/>
</dbReference>
<evidence type="ECO:0000313" key="3">
    <source>
        <dbReference type="Proteomes" id="UP000322876"/>
    </source>
</evidence>
<dbReference type="EMBL" id="VFJB01000005">
    <property type="protein sequence ID" value="KAA0257963.1"/>
    <property type="molecule type" value="Genomic_DNA"/>
</dbReference>
<dbReference type="OrthoDB" id="5456285at2"/>
<accession>A0A5A8F2D4</accession>
<dbReference type="CDD" id="cd16936">
    <property type="entry name" value="HATPase_RsbW-like"/>
    <property type="match status" value="1"/>
</dbReference>